<evidence type="ECO:0000313" key="2">
    <source>
        <dbReference type="Proteomes" id="UP001234178"/>
    </source>
</evidence>
<gene>
    <name evidence="1" type="ORF">OUZ56_030315</name>
</gene>
<accession>A0ABQ9ZQX6</accession>
<proteinExistence type="predicted"/>
<sequence length="126" mass="13893">MPGHLKSIKGNALKLGTKQQVAETLNALRITSTSISGTWTLPPNIHIARGFPITDQISLPASASITHLRRFVMMYYSGVNKSDGGLSLQDLRVEHQVHKQRRRERVADVIGTFGSNKIPAFPVNFS</sequence>
<dbReference type="EMBL" id="JAOYFB010000005">
    <property type="protein sequence ID" value="KAK4015333.1"/>
    <property type="molecule type" value="Genomic_DNA"/>
</dbReference>
<protein>
    <submittedName>
        <fullName evidence="1">Uncharacterized protein</fullName>
    </submittedName>
</protein>
<evidence type="ECO:0000313" key="1">
    <source>
        <dbReference type="EMBL" id="KAK4015333.1"/>
    </source>
</evidence>
<name>A0ABQ9ZQX6_9CRUS</name>
<organism evidence="1 2">
    <name type="scientific">Daphnia magna</name>
    <dbReference type="NCBI Taxonomy" id="35525"/>
    <lineage>
        <taxon>Eukaryota</taxon>
        <taxon>Metazoa</taxon>
        <taxon>Ecdysozoa</taxon>
        <taxon>Arthropoda</taxon>
        <taxon>Crustacea</taxon>
        <taxon>Branchiopoda</taxon>
        <taxon>Diplostraca</taxon>
        <taxon>Cladocera</taxon>
        <taxon>Anomopoda</taxon>
        <taxon>Daphniidae</taxon>
        <taxon>Daphnia</taxon>
    </lineage>
</organism>
<keyword evidence="2" id="KW-1185">Reference proteome</keyword>
<comment type="caution">
    <text evidence="1">The sequence shown here is derived from an EMBL/GenBank/DDBJ whole genome shotgun (WGS) entry which is preliminary data.</text>
</comment>
<dbReference type="Proteomes" id="UP001234178">
    <property type="component" value="Unassembled WGS sequence"/>
</dbReference>
<reference evidence="1 2" key="1">
    <citation type="journal article" date="2023" name="Nucleic Acids Res.">
        <title>The hologenome of Daphnia magna reveals possible DNA methylation and microbiome-mediated evolution of the host genome.</title>
        <authorList>
            <person name="Chaturvedi A."/>
            <person name="Li X."/>
            <person name="Dhandapani V."/>
            <person name="Marshall H."/>
            <person name="Kissane S."/>
            <person name="Cuenca-Cambronero M."/>
            <person name="Asole G."/>
            <person name="Calvet F."/>
            <person name="Ruiz-Romero M."/>
            <person name="Marangio P."/>
            <person name="Guigo R."/>
            <person name="Rago D."/>
            <person name="Mirbahai L."/>
            <person name="Eastwood N."/>
            <person name="Colbourne J.K."/>
            <person name="Zhou J."/>
            <person name="Mallon E."/>
            <person name="Orsini L."/>
        </authorList>
    </citation>
    <scope>NUCLEOTIDE SEQUENCE [LARGE SCALE GENOMIC DNA]</scope>
    <source>
        <strain evidence="1">LRV0_1</strain>
    </source>
</reference>